<keyword evidence="2" id="KW-1185">Reference proteome</keyword>
<evidence type="ECO:0000313" key="1">
    <source>
        <dbReference type="EMBL" id="KAG9238907.1"/>
    </source>
</evidence>
<comment type="caution">
    <text evidence="1">The sequence shown here is derived from an EMBL/GenBank/DDBJ whole genome shotgun (WGS) entry which is preliminary data.</text>
</comment>
<dbReference type="EMBL" id="MU251364">
    <property type="protein sequence ID" value="KAG9238907.1"/>
    <property type="molecule type" value="Genomic_DNA"/>
</dbReference>
<dbReference type="AlphaFoldDB" id="A0A9P7YT24"/>
<accession>A0A9P7YT24</accession>
<organism evidence="1 2">
    <name type="scientific">Amylocarpus encephaloides</name>
    <dbReference type="NCBI Taxonomy" id="45428"/>
    <lineage>
        <taxon>Eukaryota</taxon>
        <taxon>Fungi</taxon>
        <taxon>Dikarya</taxon>
        <taxon>Ascomycota</taxon>
        <taxon>Pezizomycotina</taxon>
        <taxon>Leotiomycetes</taxon>
        <taxon>Helotiales</taxon>
        <taxon>Helotiales incertae sedis</taxon>
        <taxon>Amylocarpus</taxon>
    </lineage>
</organism>
<dbReference type="Proteomes" id="UP000824998">
    <property type="component" value="Unassembled WGS sequence"/>
</dbReference>
<evidence type="ECO:0000313" key="2">
    <source>
        <dbReference type="Proteomes" id="UP000824998"/>
    </source>
</evidence>
<sequence>MAENICLHQAHSSLVSFTAPNYTQIPTVVKPEVISISPKSTPSTLSQEAREIPPRLPSCFMCKGNKYSFASYFHNTKIFASPPHELLAHVEQSYILRDWLQTLLNTYVRRTPDTDIATGSERYIRAWGDRVQCLVKAIPGLASSPGFTMCKGTGVEVEALISWTKEMVEGLVETAWGRYTVHLSKERMKELLWEFRKLWEQIWLQYVKKKDIEMPSRKHE</sequence>
<name>A0A9P7YT24_9HELO</name>
<proteinExistence type="predicted"/>
<reference evidence="1" key="1">
    <citation type="journal article" date="2021" name="IMA Fungus">
        <title>Genomic characterization of three marine fungi, including Emericellopsis atlantica sp. nov. with signatures of a generalist lifestyle and marine biomass degradation.</title>
        <authorList>
            <person name="Hagestad O.C."/>
            <person name="Hou L."/>
            <person name="Andersen J.H."/>
            <person name="Hansen E.H."/>
            <person name="Altermark B."/>
            <person name="Li C."/>
            <person name="Kuhnert E."/>
            <person name="Cox R.J."/>
            <person name="Crous P.W."/>
            <person name="Spatafora J.W."/>
            <person name="Lail K."/>
            <person name="Amirebrahimi M."/>
            <person name="Lipzen A."/>
            <person name="Pangilinan J."/>
            <person name="Andreopoulos W."/>
            <person name="Hayes R.D."/>
            <person name="Ng V."/>
            <person name="Grigoriev I.V."/>
            <person name="Jackson S.A."/>
            <person name="Sutton T.D.S."/>
            <person name="Dobson A.D.W."/>
            <person name="Rama T."/>
        </authorList>
    </citation>
    <scope>NUCLEOTIDE SEQUENCE</scope>
    <source>
        <strain evidence="1">TRa018bII</strain>
    </source>
</reference>
<gene>
    <name evidence="1" type="ORF">BJ875DRAFT_449836</name>
</gene>
<protein>
    <submittedName>
        <fullName evidence="1">Uncharacterized protein</fullName>
    </submittedName>
</protein>
<dbReference type="OrthoDB" id="3486108at2759"/>